<dbReference type="STRING" id="266117.Rxyl_0383"/>
<dbReference type="GO" id="GO:1901137">
    <property type="term" value="P:carbohydrate derivative biosynthetic process"/>
    <property type="evidence" value="ECO:0007669"/>
    <property type="project" value="UniProtKB-ARBA"/>
</dbReference>
<dbReference type="Proteomes" id="UP000006637">
    <property type="component" value="Chromosome"/>
</dbReference>
<dbReference type="SUPFAM" id="SSF53756">
    <property type="entry name" value="UDP-Glycosyltransferase/glycogen phosphorylase"/>
    <property type="match status" value="1"/>
</dbReference>
<feature type="domain" description="Glycosyl transferase family 1" evidence="3">
    <location>
        <begin position="176"/>
        <end position="349"/>
    </location>
</feature>
<dbReference type="eggNOG" id="COG0438">
    <property type="taxonomic scope" value="Bacteria"/>
</dbReference>
<keyword evidence="1" id="KW-0328">Glycosyltransferase</keyword>
<dbReference type="Pfam" id="PF00534">
    <property type="entry name" value="Glycos_transf_1"/>
    <property type="match status" value="1"/>
</dbReference>
<dbReference type="Pfam" id="PF13439">
    <property type="entry name" value="Glyco_transf_4"/>
    <property type="match status" value="1"/>
</dbReference>
<dbReference type="AlphaFoldDB" id="Q1AZ19"/>
<keyword evidence="2 5" id="KW-0808">Transferase</keyword>
<dbReference type="HOGENOM" id="CLU_009583_2_5_11"/>
<dbReference type="InterPro" id="IPR050194">
    <property type="entry name" value="Glycosyltransferase_grp1"/>
</dbReference>
<dbReference type="KEGG" id="rxy:Rxyl_0383"/>
<dbReference type="RefSeq" id="WP_011563377.1">
    <property type="nucleotide sequence ID" value="NC_008148.1"/>
</dbReference>
<name>Q1AZ19_RUBXD</name>
<dbReference type="EMBL" id="CP000386">
    <property type="protein sequence ID" value="ABG03359.1"/>
    <property type="molecule type" value="Genomic_DNA"/>
</dbReference>
<feature type="domain" description="Glycosyltransferase subfamily 4-like N-terminal" evidence="4">
    <location>
        <begin position="14"/>
        <end position="168"/>
    </location>
</feature>
<organism evidence="5 6">
    <name type="scientific">Rubrobacter xylanophilus (strain DSM 9941 / JCM 11954 / NBRC 16129 / PRD-1)</name>
    <dbReference type="NCBI Taxonomy" id="266117"/>
    <lineage>
        <taxon>Bacteria</taxon>
        <taxon>Bacillati</taxon>
        <taxon>Actinomycetota</taxon>
        <taxon>Rubrobacteria</taxon>
        <taxon>Rubrobacterales</taxon>
        <taxon>Rubrobacteraceae</taxon>
        <taxon>Rubrobacter</taxon>
    </lineage>
</organism>
<protein>
    <submittedName>
        <fullName evidence="5">Glycosyl transferase, group 1</fullName>
    </submittedName>
</protein>
<evidence type="ECO:0000313" key="5">
    <source>
        <dbReference type="EMBL" id="ABG03359.1"/>
    </source>
</evidence>
<dbReference type="Gene3D" id="3.40.50.2000">
    <property type="entry name" value="Glycogen Phosphorylase B"/>
    <property type="match status" value="2"/>
</dbReference>
<accession>Q1AZ19</accession>
<evidence type="ECO:0000256" key="2">
    <source>
        <dbReference type="ARBA" id="ARBA00022679"/>
    </source>
</evidence>
<evidence type="ECO:0000313" key="6">
    <source>
        <dbReference type="Proteomes" id="UP000006637"/>
    </source>
</evidence>
<dbReference type="CAZy" id="GT4">
    <property type="family name" value="Glycosyltransferase Family 4"/>
</dbReference>
<dbReference type="InterPro" id="IPR001296">
    <property type="entry name" value="Glyco_trans_1"/>
</dbReference>
<dbReference type="GO" id="GO:0016758">
    <property type="term" value="F:hexosyltransferase activity"/>
    <property type="evidence" value="ECO:0007669"/>
    <property type="project" value="TreeGrafter"/>
</dbReference>
<proteinExistence type="predicted"/>
<reference evidence="5 6" key="1">
    <citation type="submission" date="2006-06" db="EMBL/GenBank/DDBJ databases">
        <title>Complete sequence of Rubrobacter xylanophilus DSM 9941.</title>
        <authorList>
            <consortium name="US DOE Joint Genome Institute"/>
            <person name="Copeland A."/>
            <person name="Lucas S."/>
            <person name="Lapidus A."/>
            <person name="Barry K."/>
            <person name="Detter J.C."/>
            <person name="Glavina del Rio T."/>
            <person name="Hammon N."/>
            <person name="Israni S."/>
            <person name="Dalin E."/>
            <person name="Tice H."/>
            <person name="Pitluck S."/>
            <person name="Munk A.C."/>
            <person name="Brettin T."/>
            <person name="Bruce D."/>
            <person name="Han C."/>
            <person name="Tapia R."/>
            <person name="Gilna P."/>
            <person name="Schmutz J."/>
            <person name="Larimer F."/>
            <person name="Land M."/>
            <person name="Hauser L."/>
            <person name="Kyrpides N."/>
            <person name="Lykidis A."/>
            <person name="da Costa M.S."/>
            <person name="Rainey F.A."/>
            <person name="Empadinhas N."/>
            <person name="Jolivet E."/>
            <person name="Battista J.R."/>
            <person name="Richardson P."/>
        </authorList>
    </citation>
    <scope>NUCLEOTIDE SEQUENCE [LARGE SCALE GENOMIC DNA]</scope>
    <source>
        <strain evidence="6">DSM 9941 / NBRC 16129 / PRD-1</strain>
    </source>
</reference>
<dbReference type="PANTHER" id="PTHR45947:SF3">
    <property type="entry name" value="SULFOQUINOVOSYL TRANSFERASE SQD2"/>
    <property type="match status" value="1"/>
</dbReference>
<dbReference type="PANTHER" id="PTHR45947">
    <property type="entry name" value="SULFOQUINOVOSYL TRANSFERASE SQD2"/>
    <property type="match status" value="1"/>
</dbReference>
<gene>
    <name evidence="5" type="ordered locus">Rxyl_0383</name>
</gene>
<evidence type="ECO:0000256" key="1">
    <source>
        <dbReference type="ARBA" id="ARBA00022676"/>
    </source>
</evidence>
<dbReference type="CDD" id="cd03801">
    <property type="entry name" value="GT4_PimA-like"/>
    <property type="match status" value="1"/>
</dbReference>
<evidence type="ECO:0000259" key="3">
    <source>
        <dbReference type="Pfam" id="PF00534"/>
    </source>
</evidence>
<evidence type="ECO:0000259" key="4">
    <source>
        <dbReference type="Pfam" id="PF13439"/>
    </source>
</evidence>
<dbReference type="PhylomeDB" id="Q1AZ19"/>
<sequence>MRTLLVTNDFPPKVGGIQSYLLELLSCLPPCGVRVLAPTHPEAGAFDASLPYEVVRWPRPRLYPTPGLVRRVSGLAAGTDVVQYGYALQSWLVAPAVLRRTGVPYAIFVHGAEVLLPLRLPGAAGLLVRGTLGRAAAVISVSRHTAAGVEGATGIGCPVLPPPVDLERFRPPPGARERARRRYGLGGRPVVLCVSRLAFRKGQDRLIDAMPPLARRFGARLLLVGEGPRAGSLRRRARRRGVAGAVVFAGRVPAGELPACYAAADVFAAPVRDRWLGLEQEGFGVVFAEAAAAGLPAVVGASGGAREAVEDGVTGYLVDGRSAAAVGKALARLLGDAGLRERMGRAARGRAAELYGRRAVGRRYRSILERAAGGGGA</sequence>
<keyword evidence="6" id="KW-1185">Reference proteome</keyword>
<dbReference type="InterPro" id="IPR028098">
    <property type="entry name" value="Glyco_trans_4-like_N"/>
</dbReference>